<evidence type="ECO:0000256" key="2">
    <source>
        <dbReference type="ARBA" id="ARBA00007738"/>
    </source>
</evidence>
<evidence type="ECO:0000256" key="4">
    <source>
        <dbReference type="ARBA" id="ARBA00022491"/>
    </source>
</evidence>
<keyword evidence="7" id="KW-0805">Transcription regulation</keyword>
<keyword evidence="5" id="KW-0378">Hydrolase</keyword>
<evidence type="ECO:0000256" key="9">
    <source>
        <dbReference type="ARBA" id="ARBA00023242"/>
    </source>
</evidence>
<feature type="compositionally biased region" description="Polar residues" evidence="10">
    <location>
        <begin position="43"/>
        <end position="64"/>
    </location>
</feature>
<feature type="compositionally biased region" description="Basic and acidic residues" evidence="10">
    <location>
        <begin position="21"/>
        <end position="32"/>
    </location>
</feature>
<feature type="compositionally biased region" description="Basic and acidic residues" evidence="10">
    <location>
        <begin position="194"/>
        <end position="206"/>
    </location>
</feature>
<accession>A0A7R8W730</accession>
<dbReference type="PANTHER" id="PTHR45364">
    <property type="entry name" value="HISTONE DEACETYLASE 9-RELATED"/>
    <property type="match status" value="1"/>
</dbReference>
<evidence type="ECO:0000313" key="11">
    <source>
        <dbReference type="EMBL" id="CAD7224975.1"/>
    </source>
</evidence>
<dbReference type="EC" id="3.5.1.98" evidence="3"/>
<reference evidence="11" key="1">
    <citation type="submission" date="2020-11" db="EMBL/GenBank/DDBJ databases">
        <authorList>
            <person name="Tran Van P."/>
        </authorList>
    </citation>
    <scope>NUCLEOTIDE SEQUENCE</scope>
</reference>
<dbReference type="PANTHER" id="PTHR45364:SF12">
    <property type="entry name" value="HISTONE DEACETYLASE"/>
    <property type="match status" value="1"/>
</dbReference>
<keyword evidence="4" id="KW-0678">Repressor</keyword>
<sequence length="258" mass="27913">MPGDTGNKRLGSTLNPGDEDSVPRVELDEGDRCCLPQDLNDEGPSSSDSPTNRSLPGPSGTIQPPNLIRPSAIQNPLLRGAAMPGGAAGPTGLPPRAVPTQVSSSHEVDPFQAQLHKLRQEQAAQEQLLYSQFQAKISKLQEKHEWEMQQHLQQLLREQQQRAAAVAAAMRLEEERRASPPSVAAQPSGVSLNEKLEALKNKDERSQSAVASSEVKLKLQEFVLSKRQRESSAPHSQGPSSGRPGPIRTGSPGSPRQW</sequence>
<feature type="region of interest" description="Disordered" evidence="10">
    <location>
        <begin position="225"/>
        <end position="258"/>
    </location>
</feature>
<name>A0A7R8W730_9CRUS</name>
<dbReference type="AlphaFoldDB" id="A0A7R8W730"/>
<dbReference type="GO" id="GO:0005634">
    <property type="term" value="C:nucleus"/>
    <property type="evidence" value="ECO:0007669"/>
    <property type="project" value="UniProtKB-SubCell"/>
</dbReference>
<feature type="compositionally biased region" description="Low complexity" evidence="10">
    <location>
        <begin position="76"/>
        <end position="91"/>
    </location>
</feature>
<keyword evidence="6" id="KW-0156">Chromatin regulator</keyword>
<dbReference type="EMBL" id="OB660477">
    <property type="protein sequence ID" value="CAD7224975.1"/>
    <property type="molecule type" value="Genomic_DNA"/>
</dbReference>
<comment type="subcellular location">
    <subcellularLocation>
        <location evidence="1">Nucleus</location>
    </subcellularLocation>
</comment>
<evidence type="ECO:0000256" key="8">
    <source>
        <dbReference type="ARBA" id="ARBA00023163"/>
    </source>
</evidence>
<protein>
    <recommendedName>
        <fullName evidence="3">histone deacetylase</fullName>
        <ecNumber evidence="3">3.5.1.98</ecNumber>
    </recommendedName>
</protein>
<comment type="similarity">
    <text evidence="2">Belongs to the histone deacetylase family. HD type 2 subfamily.</text>
</comment>
<gene>
    <name evidence="11" type="ORF">CTOB1V02_LOCUS2924</name>
</gene>
<organism evidence="11">
    <name type="scientific">Cyprideis torosa</name>
    <dbReference type="NCBI Taxonomy" id="163714"/>
    <lineage>
        <taxon>Eukaryota</taxon>
        <taxon>Metazoa</taxon>
        <taxon>Ecdysozoa</taxon>
        <taxon>Arthropoda</taxon>
        <taxon>Crustacea</taxon>
        <taxon>Oligostraca</taxon>
        <taxon>Ostracoda</taxon>
        <taxon>Podocopa</taxon>
        <taxon>Podocopida</taxon>
        <taxon>Cytherocopina</taxon>
        <taxon>Cytheroidea</taxon>
        <taxon>Cytherideidae</taxon>
        <taxon>Cyprideis</taxon>
    </lineage>
</organism>
<keyword evidence="8" id="KW-0804">Transcription</keyword>
<evidence type="ECO:0000256" key="6">
    <source>
        <dbReference type="ARBA" id="ARBA00022853"/>
    </source>
</evidence>
<evidence type="ECO:0000256" key="10">
    <source>
        <dbReference type="SAM" id="MobiDB-lite"/>
    </source>
</evidence>
<keyword evidence="9" id="KW-0539">Nucleus</keyword>
<evidence type="ECO:0000256" key="3">
    <source>
        <dbReference type="ARBA" id="ARBA00012111"/>
    </source>
</evidence>
<evidence type="ECO:0000256" key="1">
    <source>
        <dbReference type="ARBA" id="ARBA00004123"/>
    </source>
</evidence>
<feature type="region of interest" description="Disordered" evidence="10">
    <location>
        <begin position="167"/>
        <end position="212"/>
    </location>
</feature>
<dbReference type="OrthoDB" id="424012at2759"/>
<evidence type="ECO:0000256" key="7">
    <source>
        <dbReference type="ARBA" id="ARBA00023015"/>
    </source>
</evidence>
<feature type="region of interest" description="Disordered" evidence="10">
    <location>
        <begin position="1"/>
        <end position="112"/>
    </location>
</feature>
<evidence type="ECO:0000256" key="5">
    <source>
        <dbReference type="ARBA" id="ARBA00022801"/>
    </source>
</evidence>
<dbReference type="GO" id="GO:0141221">
    <property type="term" value="F:histone deacetylase activity, hydrolytic mechanism"/>
    <property type="evidence" value="ECO:0007669"/>
    <property type="project" value="UniProtKB-EC"/>
</dbReference>
<proteinExistence type="inferred from homology"/>